<evidence type="ECO:0000256" key="6">
    <source>
        <dbReference type="ARBA" id="ARBA00022660"/>
    </source>
</evidence>
<evidence type="ECO:0000256" key="17">
    <source>
        <dbReference type="ARBA" id="ARBA00049551"/>
    </source>
</evidence>
<evidence type="ECO:0000256" key="16">
    <source>
        <dbReference type="ARBA" id="ARBA00031028"/>
    </source>
</evidence>
<dbReference type="PANTHER" id="PTHR46552">
    <property type="entry name" value="NADH-UBIQUINONE OXIDOREDUCTASE CHAIN 2"/>
    <property type="match status" value="1"/>
</dbReference>
<comment type="similarity">
    <text evidence="2">Belongs to the complex I subunit 2 family.</text>
</comment>
<dbReference type="GO" id="GO:0005743">
    <property type="term" value="C:mitochondrial inner membrane"/>
    <property type="evidence" value="ECO:0007669"/>
    <property type="project" value="UniProtKB-SubCell"/>
</dbReference>
<feature type="transmembrane region" description="Helical" evidence="18">
    <location>
        <begin position="228"/>
        <end position="251"/>
    </location>
</feature>
<dbReference type="AlphaFoldDB" id="Q64LI3"/>
<dbReference type="PANTHER" id="PTHR46552:SF1">
    <property type="entry name" value="NADH-UBIQUINONE OXIDOREDUCTASE CHAIN 2"/>
    <property type="match status" value="1"/>
</dbReference>
<keyword evidence="10" id="KW-0249">Electron transport</keyword>
<keyword evidence="5" id="KW-0813">Transport</keyword>
<keyword evidence="14 20" id="KW-0496">Mitochondrion</keyword>
<organism evidence="20">
    <name type="scientific">Paratomella rubra</name>
    <name type="common">Acoelomorph flatworm</name>
    <dbReference type="NCBI Taxonomy" id="90914"/>
    <lineage>
        <taxon>Eukaryota</taxon>
        <taxon>Metazoa</taxon>
        <taxon>Xenacoelomorpha</taxon>
        <taxon>Acoelomorpha</taxon>
        <taxon>Acoela</taxon>
        <taxon>Paratomellidae</taxon>
        <taxon>Paratomella</taxon>
    </lineage>
</organism>
<evidence type="ECO:0000256" key="3">
    <source>
        <dbReference type="ARBA" id="ARBA00012944"/>
    </source>
</evidence>
<feature type="domain" description="NADH:quinone oxidoreductase/Mrp antiporter transmembrane" evidence="19">
    <location>
        <begin position="20"/>
        <end position="271"/>
    </location>
</feature>
<accession>Q64LI3</accession>
<feature type="transmembrane region" description="Helical" evidence="18">
    <location>
        <begin position="49"/>
        <end position="74"/>
    </location>
</feature>
<dbReference type="GO" id="GO:0006120">
    <property type="term" value="P:mitochondrial electron transport, NADH to ubiquinone"/>
    <property type="evidence" value="ECO:0007669"/>
    <property type="project" value="TreeGrafter"/>
</dbReference>
<geneLocation type="mitochondrion" evidence="20"/>
<evidence type="ECO:0000256" key="18">
    <source>
        <dbReference type="SAM" id="Phobius"/>
    </source>
</evidence>
<dbReference type="EC" id="7.1.1.2" evidence="3"/>
<feature type="transmembrane region" description="Helical" evidence="18">
    <location>
        <begin position="191"/>
        <end position="208"/>
    </location>
</feature>
<evidence type="ECO:0000256" key="1">
    <source>
        <dbReference type="ARBA" id="ARBA00004448"/>
    </source>
</evidence>
<feature type="transmembrane region" description="Helical" evidence="18">
    <location>
        <begin position="299"/>
        <end position="323"/>
    </location>
</feature>
<evidence type="ECO:0000256" key="12">
    <source>
        <dbReference type="ARBA" id="ARBA00023027"/>
    </source>
</evidence>
<proteinExistence type="inferred from homology"/>
<comment type="catalytic activity">
    <reaction evidence="17">
        <text>a ubiquinone + NADH + 5 H(+)(in) = a ubiquinol + NAD(+) + 4 H(+)(out)</text>
        <dbReference type="Rhea" id="RHEA:29091"/>
        <dbReference type="Rhea" id="RHEA-COMP:9565"/>
        <dbReference type="Rhea" id="RHEA-COMP:9566"/>
        <dbReference type="ChEBI" id="CHEBI:15378"/>
        <dbReference type="ChEBI" id="CHEBI:16389"/>
        <dbReference type="ChEBI" id="CHEBI:17976"/>
        <dbReference type="ChEBI" id="CHEBI:57540"/>
        <dbReference type="ChEBI" id="CHEBI:57945"/>
        <dbReference type="EC" id="7.1.1.2"/>
    </reaction>
</comment>
<sequence>MLWLFSCLYIFLCIMILMVSNNFFFWWFFFEVSLFLMMPFFLFKLNFKYLMGGILYFLMQVLSSVFFIFSLLALDVGMYMNIVNVFFVLSLAIKMGFIPFIFWYIEVMSLLNEFFIIFNIGGSKDPMLVIFMNLIEFFNLKVFFFCLIISFLMGMMGGMKSFNLNNLLSFSSISNMVIVLMMFTFLKSSWAWFYFMFYSFFLFFILMIMKKNGEKNINFMKVLKGNFFLLFVLCNMGGFPPTFGFFLKIMFLVSMKFLPLIFLFFFIFVSSLSIFFYLRVFSLSFYNSTSFSSLKVLSILGGEVSMVYYFLLLLFLMSILFFLL</sequence>
<evidence type="ECO:0000259" key="19">
    <source>
        <dbReference type="Pfam" id="PF00361"/>
    </source>
</evidence>
<feature type="transmembrane region" description="Helical" evidence="18">
    <location>
        <begin position="257"/>
        <end position="278"/>
    </location>
</feature>
<dbReference type="InterPro" id="IPR001750">
    <property type="entry name" value="ND/Mrp_TM"/>
</dbReference>
<keyword evidence="13" id="KW-0830">Ubiquinone</keyword>
<dbReference type="GO" id="GO:0008137">
    <property type="term" value="F:NADH dehydrogenase (ubiquinone) activity"/>
    <property type="evidence" value="ECO:0007669"/>
    <property type="project" value="UniProtKB-EC"/>
</dbReference>
<feature type="transmembrane region" description="Helical" evidence="18">
    <location>
        <begin position="128"/>
        <end position="152"/>
    </location>
</feature>
<dbReference type="EMBL" id="AY228758">
    <property type="protein sequence ID" value="AAR04863.1"/>
    <property type="molecule type" value="Genomic_DNA"/>
</dbReference>
<keyword evidence="6" id="KW-0679">Respiratory chain</keyword>
<keyword evidence="12" id="KW-0520">NAD</keyword>
<evidence type="ECO:0000256" key="15">
    <source>
        <dbReference type="ARBA" id="ARBA00023136"/>
    </source>
</evidence>
<keyword evidence="7 18" id="KW-0812">Transmembrane</keyword>
<evidence type="ECO:0000256" key="7">
    <source>
        <dbReference type="ARBA" id="ARBA00022692"/>
    </source>
</evidence>
<evidence type="ECO:0000256" key="2">
    <source>
        <dbReference type="ARBA" id="ARBA00007012"/>
    </source>
</evidence>
<evidence type="ECO:0000256" key="5">
    <source>
        <dbReference type="ARBA" id="ARBA00022448"/>
    </source>
</evidence>
<evidence type="ECO:0000256" key="9">
    <source>
        <dbReference type="ARBA" id="ARBA00022967"/>
    </source>
</evidence>
<keyword evidence="11 18" id="KW-1133">Transmembrane helix</keyword>
<protein>
    <recommendedName>
        <fullName evidence="4">NADH-ubiquinone oxidoreductase chain 2</fullName>
        <ecNumber evidence="3">7.1.1.2</ecNumber>
    </recommendedName>
    <alternativeName>
        <fullName evidence="16">NADH dehydrogenase subunit 2</fullName>
    </alternativeName>
</protein>
<evidence type="ECO:0000256" key="14">
    <source>
        <dbReference type="ARBA" id="ARBA00023128"/>
    </source>
</evidence>
<comment type="subcellular location">
    <subcellularLocation>
        <location evidence="1">Mitochondrion inner membrane</location>
        <topology evidence="1">Multi-pass membrane protein</topology>
    </subcellularLocation>
</comment>
<evidence type="ECO:0000256" key="8">
    <source>
        <dbReference type="ARBA" id="ARBA00022792"/>
    </source>
</evidence>
<evidence type="ECO:0000256" key="4">
    <source>
        <dbReference type="ARBA" id="ARBA00021008"/>
    </source>
</evidence>
<keyword evidence="15 18" id="KW-0472">Membrane</keyword>
<evidence type="ECO:0000313" key="20">
    <source>
        <dbReference type="EMBL" id="AAR04863.1"/>
    </source>
</evidence>
<name>Q64LI3_PARRR</name>
<keyword evidence="8" id="KW-0999">Mitochondrion inner membrane</keyword>
<feature type="transmembrane region" description="Helical" evidence="18">
    <location>
        <begin position="7"/>
        <end position="29"/>
    </location>
</feature>
<evidence type="ECO:0000256" key="10">
    <source>
        <dbReference type="ARBA" id="ARBA00022982"/>
    </source>
</evidence>
<keyword evidence="9" id="KW-1278">Translocase</keyword>
<feature type="transmembrane region" description="Helical" evidence="18">
    <location>
        <begin position="164"/>
        <end position="185"/>
    </location>
</feature>
<feature type="transmembrane region" description="Helical" evidence="18">
    <location>
        <begin position="86"/>
        <end position="105"/>
    </location>
</feature>
<reference evidence="20" key="1">
    <citation type="journal article" date="2004" name="Mol. Phylogenet. Evol.">
        <title>Mitochondrial genome data support the basal position of Acoelomorpha and the polyphyly of the Platyhelminthes.</title>
        <authorList>
            <person name="Ruiz-Trillo I."/>
            <person name="Riutort M."/>
            <person name="Fourcade H.M."/>
            <person name="Baguna J."/>
            <person name="Boore J.L."/>
        </authorList>
    </citation>
    <scope>NUCLEOTIDE SEQUENCE</scope>
</reference>
<evidence type="ECO:0000256" key="11">
    <source>
        <dbReference type="ARBA" id="ARBA00022989"/>
    </source>
</evidence>
<dbReference type="Pfam" id="PF00361">
    <property type="entry name" value="Proton_antipo_M"/>
    <property type="match status" value="1"/>
</dbReference>
<evidence type="ECO:0000256" key="13">
    <source>
        <dbReference type="ARBA" id="ARBA00023075"/>
    </source>
</evidence>
<dbReference type="InterPro" id="IPR050175">
    <property type="entry name" value="Complex_I_Subunit_2"/>
</dbReference>